<dbReference type="VEuPathDB" id="PlasmoDB:PVLDE_0902800"/>
<gene>
    <name evidence="2" type="ORF">PVLDE_0902800</name>
</gene>
<dbReference type="InterPro" id="IPR021689">
    <property type="entry name" value="DUF3271"/>
</dbReference>
<dbReference type="AlphaFoldDB" id="A0A6V7S6A3"/>
<feature type="signal peptide" evidence="1">
    <location>
        <begin position="1"/>
        <end position="19"/>
    </location>
</feature>
<organism evidence="2 3">
    <name type="scientific">Plasmodium vinckei lentum</name>
    <dbReference type="NCBI Taxonomy" id="138297"/>
    <lineage>
        <taxon>Eukaryota</taxon>
        <taxon>Sar</taxon>
        <taxon>Alveolata</taxon>
        <taxon>Apicomplexa</taxon>
        <taxon>Aconoidasida</taxon>
        <taxon>Haemosporida</taxon>
        <taxon>Plasmodiidae</taxon>
        <taxon>Plasmodium</taxon>
        <taxon>Plasmodium (Vinckeia)</taxon>
    </lineage>
</organism>
<evidence type="ECO:0000313" key="3">
    <source>
        <dbReference type="Proteomes" id="UP000515308"/>
    </source>
</evidence>
<keyword evidence="1" id="KW-0732">Signal</keyword>
<protein>
    <submittedName>
        <fullName evidence="2">Fam-d protein</fullName>
    </submittedName>
</protein>
<dbReference type="Proteomes" id="UP000515308">
    <property type="component" value="Chromosome PVLDE_09"/>
</dbReference>
<dbReference type="Pfam" id="PF11675">
    <property type="entry name" value="DUF3271"/>
    <property type="match status" value="2"/>
</dbReference>
<feature type="chain" id="PRO_5028288518" evidence="1">
    <location>
        <begin position="20"/>
        <end position="320"/>
    </location>
</feature>
<evidence type="ECO:0000256" key="1">
    <source>
        <dbReference type="SAM" id="SignalP"/>
    </source>
</evidence>
<sequence>MRNIILSFFILVVFSNVKAATFQDATNSSPKPIGYASVPQPFFKFHNYDENNREYLKLIDYILSLEPENTNYAYQGNNYYWVITDFNISINNSVRNFNDNIVLNKPRAIKGTAYFISYIKENIKCLASQHMHKYNFENKYDDNLKNLANDLKGLIYDKFDKDSEGKMYDEFVNDLKGLVYDNFGNDLKGLIYDKFDNDLKPSICNKFGKYLKGLKYGKSNNDLKQSSTSSEDKTANEKLHKKAKEFFKILLDNSNIIIRGYFIKIRKDGNYTDLCKNESLYFNINISRKDANATHDFRPPQSEVVKLIAKPLKKTISLLP</sequence>
<dbReference type="EMBL" id="LR865371">
    <property type="protein sequence ID" value="CAD2091858.1"/>
    <property type="molecule type" value="Genomic_DNA"/>
</dbReference>
<proteinExistence type="predicted"/>
<accession>A0A6V7S6A3</accession>
<name>A0A6V7S6A3_PLAVN</name>
<reference evidence="2 3" key="1">
    <citation type="submission" date="2020-08" db="EMBL/GenBank/DDBJ databases">
        <authorList>
            <person name="Ramaprasad A."/>
        </authorList>
    </citation>
    <scope>NUCLEOTIDE SEQUENCE [LARGE SCALE GENOMIC DNA]</scope>
</reference>
<evidence type="ECO:0000313" key="2">
    <source>
        <dbReference type="EMBL" id="CAD2091858.1"/>
    </source>
</evidence>